<dbReference type="InterPro" id="IPR000917">
    <property type="entry name" value="Sulfatase_N"/>
</dbReference>
<dbReference type="Pfam" id="PF00884">
    <property type="entry name" value="Sulfatase"/>
    <property type="match status" value="1"/>
</dbReference>
<evidence type="ECO:0000313" key="5">
    <source>
        <dbReference type="EMBL" id="MDU0353551.1"/>
    </source>
</evidence>
<organism evidence="5 6">
    <name type="scientific">Paraglaciecola aquimarina</name>
    <dbReference type="NCBI Taxonomy" id="1235557"/>
    <lineage>
        <taxon>Bacteria</taxon>
        <taxon>Pseudomonadati</taxon>
        <taxon>Pseudomonadota</taxon>
        <taxon>Gammaproteobacteria</taxon>
        <taxon>Alteromonadales</taxon>
        <taxon>Alteromonadaceae</taxon>
        <taxon>Paraglaciecola</taxon>
    </lineage>
</organism>
<dbReference type="InterPro" id="IPR050738">
    <property type="entry name" value="Sulfatase"/>
</dbReference>
<protein>
    <submittedName>
        <fullName evidence="5">Sulfatase-like hydrolase/transferase</fullName>
    </submittedName>
</protein>
<name>A0ABU3SU64_9ALTE</name>
<reference evidence="5 6" key="1">
    <citation type="submission" date="2023-10" db="EMBL/GenBank/DDBJ databases">
        <title>Glaciecola aquimarina strain GGW-M5 nov., isolated from a coastal seawater.</title>
        <authorList>
            <person name="Bayburt H."/>
            <person name="Kim J.M."/>
            <person name="Choi B.J."/>
            <person name="Jeon C.O."/>
        </authorList>
    </citation>
    <scope>NUCLEOTIDE SEQUENCE [LARGE SCALE GENOMIC DNA]</scope>
    <source>
        <strain evidence="5 6">KCTC 32108</strain>
    </source>
</reference>
<evidence type="ECO:0000256" key="3">
    <source>
        <dbReference type="SAM" id="Phobius"/>
    </source>
</evidence>
<dbReference type="PANTHER" id="PTHR42693:SF53">
    <property type="entry name" value="ENDO-4-O-SULFATASE"/>
    <property type="match status" value="1"/>
</dbReference>
<dbReference type="Proteomes" id="UP001247805">
    <property type="component" value="Unassembled WGS sequence"/>
</dbReference>
<dbReference type="RefSeq" id="WP_316025213.1">
    <property type="nucleotide sequence ID" value="NZ_JAWDIO010000002.1"/>
</dbReference>
<feature type="transmembrane region" description="Helical" evidence="3">
    <location>
        <begin position="7"/>
        <end position="28"/>
    </location>
</feature>
<gene>
    <name evidence="5" type="ORF">RS130_06060</name>
</gene>
<keyword evidence="3" id="KW-0812">Transmembrane</keyword>
<keyword evidence="3" id="KW-0472">Membrane</keyword>
<dbReference type="EMBL" id="JAWDIO010000002">
    <property type="protein sequence ID" value="MDU0353551.1"/>
    <property type="molecule type" value="Genomic_DNA"/>
</dbReference>
<keyword evidence="3" id="KW-1133">Transmembrane helix</keyword>
<accession>A0ABU3SU64</accession>
<sequence>MNSVKELALLRTTILFVVTAFISISSVAKTTQPNILWIITDDQRPDSVSAYNQAVYGKKQSPLGYVESPNADKLAAEGVLFTQAFTNSPVCGPSRGSMHSGRYPFRNGHYAFELTHQNPDFVKPTVSEVMRSNGYATSTFGKEDHYIYKWGPGQGFHNAQLFDVKVHFKNDLQKNGLGDLFTKAQYDKNYNVIGTAETVLYPDGSERKYFLKRNKAELTAEDLAARKATDQEFDILRAYTRGNTDLILGESTLSQRAKQLTLT</sequence>
<keyword evidence="2" id="KW-0378">Hydrolase</keyword>
<dbReference type="PANTHER" id="PTHR42693">
    <property type="entry name" value="ARYLSULFATASE FAMILY MEMBER"/>
    <property type="match status" value="1"/>
</dbReference>
<proteinExistence type="inferred from homology"/>
<evidence type="ECO:0000259" key="4">
    <source>
        <dbReference type="Pfam" id="PF00884"/>
    </source>
</evidence>
<dbReference type="InterPro" id="IPR017850">
    <property type="entry name" value="Alkaline_phosphatase_core_sf"/>
</dbReference>
<evidence type="ECO:0000256" key="1">
    <source>
        <dbReference type="ARBA" id="ARBA00008779"/>
    </source>
</evidence>
<feature type="domain" description="Sulfatase N-terminal" evidence="4">
    <location>
        <begin position="33"/>
        <end position="158"/>
    </location>
</feature>
<comment type="caution">
    <text evidence="5">The sequence shown here is derived from an EMBL/GenBank/DDBJ whole genome shotgun (WGS) entry which is preliminary data.</text>
</comment>
<comment type="similarity">
    <text evidence="1">Belongs to the sulfatase family.</text>
</comment>
<keyword evidence="6" id="KW-1185">Reference proteome</keyword>
<dbReference type="Gene3D" id="3.40.720.10">
    <property type="entry name" value="Alkaline Phosphatase, subunit A"/>
    <property type="match status" value="1"/>
</dbReference>
<evidence type="ECO:0000313" key="6">
    <source>
        <dbReference type="Proteomes" id="UP001247805"/>
    </source>
</evidence>
<dbReference type="SUPFAM" id="SSF53649">
    <property type="entry name" value="Alkaline phosphatase-like"/>
    <property type="match status" value="1"/>
</dbReference>
<evidence type="ECO:0000256" key="2">
    <source>
        <dbReference type="ARBA" id="ARBA00022801"/>
    </source>
</evidence>